<dbReference type="InterPro" id="IPR000994">
    <property type="entry name" value="Pept_M24"/>
</dbReference>
<dbReference type="SUPFAM" id="SSF53092">
    <property type="entry name" value="Creatinase/prolidase N-terminal domain"/>
    <property type="match status" value="1"/>
</dbReference>
<evidence type="ECO:0000256" key="4">
    <source>
        <dbReference type="ARBA" id="ARBA00012574"/>
    </source>
</evidence>
<evidence type="ECO:0000256" key="6">
    <source>
        <dbReference type="ARBA" id="ARBA00022801"/>
    </source>
</evidence>
<dbReference type="Proteomes" id="UP000187417">
    <property type="component" value="Unassembled WGS sequence"/>
</dbReference>
<dbReference type="InterPro" id="IPR007865">
    <property type="entry name" value="Aminopep_P_N"/>
</dbReference>
<name>A0A1Q6F764_9BACT</name>
<dbReference type="SMART" id="SM01011">
    <property type="entry name" value="AMP_N"/>
    <property type="match status" value="1"/>
</dbReference>
<keyword evidence="6" id="KW-0378">Hydrolase</keyword>
<dbReference type="PANTHER" id="PTHR43226">
    <property type="entry name" value="XAA-PRO AMINOPEPTIDASE 3"/>
    <property type="match status" value="1"/>
</dbReference>
<dbReference type="InterPro" id="IPR029149">
    <property type="entry name" value="Creatin/AminoP/Spt16_N"/>
</dbReference>
<evidence type="ECO:0000313" key="10">
    <source>
        <dbReference type="Proteomes" id="UP000187417"/>
    </source>
</evidence>
<dbReference type="Pfam" id="PF00557">
    <property type="entry name" value="Peptidase_M24"/>
    <property type="match status" value="1"/>
</dbReference>
<protein>
    <recommendedName>
        <fullName evidence="4">Xaa-Pro aminopeptidase</fullName>
        <ecNumber evidence="4">3.4.11.9</ecNumber>
    </recommendedName>
</protein>
<dbReference type="Gene3D" id="3.40.350.10">
    <property type="entry name" value="Creatinase/prolidase N-terminal domain"/>
    <property type="match status" value="1"/>
</dbReference>
<dbReference type="EC" id="3.4.11.9" evidence="4"/>
<dbReference type="GO" id="GO:0005829">
    <property type="term" value="C:cytosol"/>
    <property type="evidence" value="ECO:0007669"/>
    <property type="project" value="TreeGrafter"/>
</dbReference>
<comment type="catalytic activity">
    <reaction evidence="1">
        <text>Release of any N-terminal amino acid, including proline, that is linked to proline, even from a dipeptide or tripeptide.</text>
        <dbReference type="EC" id="3.4.11.9"/>
    </reaction>
</comment>
<evidence type="ECO:0000256" key="3">
    <source>
        <dbReference type="ARBA" id="ARBA00008766"/>
    </source>
</evidence>
<comment type="cofactor">
    <cofactor evidence="2">
        <name>Mn(2+)</name>
        <dbReference type="ChEBI" id="CHEBI:29035"/>
    </cofactor>
</comment>
<evidence type="ECO:0000256" key="7">
    <source>
        <dbReference type="ARBA" id="ARBA00023211"/>
    </source>
</evidence>
<reference evidence="9 10" key="1">
    <citation type="journal article" date="2016" name="Nat. Biotechnol.">
        <title>Measurement of bacterial replication rates in microbial communities.</title>
        <authorList>
            <person name="Brown C.T."/>
            <person name="Olm M.R."/>
            <person name="Thomas B.C."/>
            <person name="Banfield J.F."/>
        </authorList>
    </citation>
    <scope>NUCLEOTIDE SEQUENCE [LARGE SCALE GENOMIC DNA]</scope>
    <source>
        <strain evidence="9">CAG:67_53_122</strain>
    </source>
</reference>
<organism evidence="9 10">
    <name type="scientific">Alistipes putredinis</name>
    <dbReference type="NCBI Taxonomy" id="28117"/>
    <lineage>
        <taxon>Bacteria</taxon>
        <taxon>Pseudomonadati</taxon>
        <taxon>Bacteroidota</taxon>
        <taxon>Bacteroidia</taxon>
        <taxon>Bacteroidales</taxon>
        <taxon>Rikenellaceae</taxon>
        <taxon>Alistipes</taxon>
    </lineage>
</organism>
<dbReference type="AlphaFoldDB" id="A0A1Q6F764"/>
<dbReference type="Gene3D" id="3.90.230.10">
    <property type="entry name" value="Creatinase/methionine aminopeptidase superfamily"/>
    <property type="match status" value="1"/>
</dbReference>
<dbReference type="GO" id="GO:0030145">
    <property type="term" value="F:manganese ion binding"/>
    <property type="evidence" value="ECO:0007669"/>
    <property type="project" value="InterPro"/>
</dbReference>
<evidence type="ECO:0000259" key="8">
    <source>
        <dbReference type="SMART" id="SM01011"/>
    </source>
</evidence>
<gene>
    <name evidence="9" type="ORF">BHV66_05000</name>
</gene>
<sequence length="464" mass="51039">MFAKEIYIRRRSALCGKMGSGLILIPGNMLTPNNYLNNAYYFRQDSSFLYYFGLNTPALVGLIDADSGEVALYGDDFTVEDIIWTGPQPSLREQGAEAGVSNTFPLADLKTHLTKAIVQGRRIHYLPPYRGETKLLLADLLGLKPAALHDHKSVELMMAVAEMREKKGPEEIEELEKSFHIGYAMHTTAMKMCRPGIVEREIAGTIEGISKAFGRGVSFPPIVSQHGETLHNLHSDGVLQNGRLLLCDAGAEGLSYYCSDHTRTYPVSGKFTQKQKDIYNIVLAAHDRVAAMIAPHMPYMDIHNASYRILAEGLISLGLMRGTAEDAVAAGAMTLFMPHGLGHGMGLDVHDCEAIGERSFDFSEIAEQAAKSGTCIQRSTWRIEPGTVMTDEPGIYFIPALIDKCRAEGKYKGIVDYEALDAYRDFGGIRIEDDIIVTETGSRMIGGDKRIPITVDELEAVVGR</sequence>
<comment type="caution">
    <text evidence="9">The sequence shown here is derived from an EMBL/GenBank/DDBJ whole genome shotgun (WGS) entry which is preliminary data.</text>
</comment>
<dbReference type="RefSeq" id="WP_278339222.1">
    <property type="nucleotide sequence ID" value="NZ_BAAFLA010000012.1"/>
</dbReference>
<keyword evidence="9" id="KW-0645">Protease</keyword>
<dbReference type="InterPro" id="IPR052433">
    <property type="entry name" value="X-Pro_dipept-like"/>
</dbReference>
<dbReference type="InterPro" id="IPR036005">
    <property type="entry name" value="Creatinase/aminopeptidase-like"/>
</dbReference>
<dbReference type="STRING" id="28117.BHV66_05000"/>
<accession>A0A1Q6F764</accession>
<feature type="domain" description="Aminopeptidase P N-terminal" evidence="8">
    <location>
        <begin position="2"/>
        <end position="134"/>
    </location>
</feature>
<keyword evidence="5" id="KW-0479">Metal-binding</keyword>
<dbReference type="EMBL" id="MNQH01000025">
    <property type="protein sequence ID" value="OKY94705.1"/>
    <property type="molecule type" value="Genomic_DNA"/>
</dbReference>
<evidence type="ECO:0000256" key="1">
    <source>
        <dbReference type="ARBA" id="ARBA00001424"/>
    </source>
</evidence>
<evidence type="ECO:0000256" key="5">
    <source>
        <dbReference type="ARBA" id="ARBA00022723"/>
    </source>
</evidence>
<keyword evidence="9" id="KW-0031">Aminopeptidase</keyword>
<dbReference type="GO" id="GO:0006508">
    <property type="term" value="P:proteolysis"/>
    <property type="evidence" value="ECO:0007669"/>
    <property type="project" value="TreeGrafter"/>
</dbReference>
<dbReference type="GO" id="GO:0070006">
    <property type="term" value="F:metalloaminopeptidase activity"/>
    <property type="evidence" value="ECO:0007669"/>
    <property type="project" value="InterPro"/>
</dbReference>
<proteinExistence type="inferred from homology"/>
<dbReference type="SUPFAM" id="SSF55920">
    <property type="entry name" value="Creatinase/aminopeptidase"/>
    <property type="match status" value="1"/>
</dbReference>
<evidence type="ECO:0000256" key="2">
    <source>
        <dbReference type="ARBA" id="ARBA00001936"/>
    </source>
</evidence>
<dbReference type="PANTHER" id="PTHR43226:SF4">
    <property type="entry name" value="XAA-PRO AMINOPEPTIDASE 3"/>
    <property type="match status" value="1"/>
</dbReference>
<dbReference type="Pfam" id="PF05195">
    <property type="entry name" value="AMP_N"/>
    <property type="match status" value="1"/>
</dbReference>
<keyword evidence="7" id="KW-0464">Manganese</keyword>
<comment type="similarity">
    <text evidence="3">Belongs to the peptidase M24B family.</text>
</comment>
<evidence type="ECO:0000313" key="9">
    <source>
        <dbReference type="EMBL" id="OKY94705.1"/>
    </source>
</evidence>